<accession>A0A7T2PJC6</accession>
<proteinExistence type="predicted"/>
<protein>
    <submittedName>
        <fullName evidence="2">Uncharacterized protein</fullName>
    </submittedName>
</protein>
<gene>
    <name evidence="2" type="ORF">I6G90_10275</name>
</gene>
<evidence type="ECO:0000313" key="2">
    <source>
        <dbReference type="EMBL" id="QPR56741.1"/>
    </source>
</evidence>
<feature type="signal peptide" evidence="1">
    <location>
        <begin position="1"/>
        <end position="21"/>
    </location>
</feature>
<dbReference type="Proteomes" id="UP000595101">
    <property type="component" value="Chromosome"/>
</dbReference>
<dbReference type="KEGG" id="aall:I6G90_10275"/>
<dbReference type="EMBL" id="CP065745">
    <property type="protein sequence ID" value="QPR56741.1"/>
    <property type="molecule type" value="Genomic_DNA"/>
</dbReference>
<organism evidence="2 3">
    <name type="scientific">Aeromonas allosaccharophila</name>
    <dbReference type="NCBI Taxonomy" id="656"/>
    <lineage>
        <taxon>Bacteria</taxon>
        <taxon>Pseudomonadati</taxon>
        <taxon>Pseudomonadota</taxon>
        <taxon>Gammaproteobacteria</taxon>
        <taxon>Aeromonadales</taxon>
        <taxon>Aeromonadaceae</taxon>
        <taxon>Aeromonas</taxon>
    </lineage>
</organism>
<dbReference type="GeneID" id="60785995"/>
<feature type="chain" id="PRO_5032845649" evidence="1">
    <location>
        <begin position="22"/>
        <end position="397"/>
    </location>
</feature>
<dbReference type="AlphaFoldDB" id="A0A7T2PJC6"/>
<keyword evidence="1" id="KW-0732">Signal</keyword>
<name>A0A7T2PJC6_9GAMM</name>
<dbReference type="RefSeq" id="WP_197931126.1">
    <property type="nucleotide sequence ID" value="NZ_CP065745.1"/>
</dbReference>
<evidence type="ECO:0000313" key="3">
    <source>
        <dbReference type="Proteomes" id="UP000595101"/>
    </source>
</evidence>
<reference evidence="2 3" key="1">
    <citation type="submission" date="2020-12" db="EMBL/GenBank/DDBJ databases">
        <title>FDA dAtabase for Regulatory Grade micrObial Sequences (FDA-ARGOS): Supporting development and validation of Infectious Disease Dx tests.</title>
        <authorList>
            <person name="Sproer C."/>
            <person name="Gronow S."/>
            <person name="Severitt S."/>
            <person name="Schroder I."/>
            <person name="Tallon L."/>
            <person name="Sadzewicz L."/>
            <person name="Zhao X."/>
            <person name="Boylan J."/>
            <person name="Ott S."/>
            <person name="Bowen H."/>
            <person name="Vavikolanu K."/>
            <person name="Mehta A."/>
            <person name="Aluvathingal J."/>
            <person name="Nadendla S."/>
            <person name="Lowell S."/>
            <person name="Myers T."/>
            <person name="Yan Y."/>
            <person name="Sichtig H."/>
        </authorList>
    </citation>
    <scope>NUCLEOTIDE SEQUENCE [LARGE SCALE GENOMIC DNA]</scope>
    <source>
        <strain evidence="2 3">FDAARGOS_933</strain>
    </source>
</reference>
<sequence>MKSQLTIVFLMLMLFSEIASSQTIKVTAEYKPASYETSGGRFVSTTPCLKTASGMWLSYCRGEISSLDSLLFSISYGVTRTAKKRVDNPKDSIFYMQSFSQKEMIVTSAKGISYRVSLTPEMLGAHFDATIYNETARPIYDGFSNPKGGCSYLDKQVAGNTDWLAWMVLWGNVAGKSCYTALSTDVGVTVKALFFGFKIKPPSPLDMPNGVYNGSITLSVSSNGDISLGNGTYNDTKLIIDLTLTVRHQLKVDFPRGYSDEHSQVTLLPPGGWINWIHNGKRELSILQQDLPFRIWFSAPFTVALRCQHQWGTECGLKDSKGRTVPLKTYYVNRVNEMTLLTTSQYKFVLPVQGKPIINAARAIRFQVIGGTVTEMMKYPGSNFKGDVTLIFDASID</sequence>
<evidence type="ECO:0000256" key="1">
    <source>
        <dbReference type="SAM" id="SignalP"/>
    </source>
</evidence>